<evidence type="ECO:0000313" key="6">
    <source>
        <dbReference type="EMBL" id="RKR81699.1"/>
    </source>
</evidence>
<evidence type="ECO:0000256" key="4">
    <source>
        <dbReference type="RuleBase" id="RU003915"/>
    </source>
</evidence>
<feature type="domain" description="PPIase FKBP-type" evidence="5">
    <location>
        <begin position="226"/>
        <end position="317"/>
    </location>
</feature>
<dbReference type="Proteomes" id="UP000268007">
    <property type="component" value="Unassembled WGS sequence"/>
</dbReference>
<dbReference type="Gene3D" id="3.10.50.40">
    <property type="match status" value="2"/>
</dbReference>
<evidence type="ECO:0000313" key="7">
    <source>
        <dbReference type="Proteomes" id="UP000268007"/>
    </source>
</evidence>
<gene>
    <name evidence="6" type="ORF">BDD43_1849</name>
</gene>
<comment type="caution">
    <text evidence="6">The sequence shown here is derived from an EMBL/GenBank/DDBJ whole genome shotgun (WGS) entry which is preliminary data.</text>
</comment>
<dbReference type="InterPro" id="IPR046357">
    <property type="entry name" value="PPIase_dom_sf"/>
</dbReference>
<evidence type="ECO:0000256" key="1">
    <source>
        <dbReference type="ARBA" id="ARBA00000971"/>
    </source>
</evidence>
<dbReference type="GO" id="GO:0003755">
    <property type="term" value="F:peptidyl-prolyl cis-trans isomerase activity"/>
    <property type="evidence" value="ECO:0007669"/>
    <property type="project" value="UniProtKB-UniRule"/>
</dbReference>
<evidence type="ECO:0000256" key="3">
    <source>
        <dbReference type="PROSITE-ProRule" id="PRU00277"/>
    </source>
</evidence>
<keyword evidence="2 3" id="KW-0697">Rotamase</keyword>
<sequence>MKQTLYTLVVFCAFGLLSCRKNSGDFTIKQYDEDKIKTYINNNNLSAVMKRDTSGGDTTGIYYQIITPAPVTATPIAYSDRVSFVYTVKSFDGSYSSTDTIFNHTYTYSAYVTPDGLQLAIKSIAKYKGTKIRVLIPSRLAYGINGTTLSGYNTSGTVVYSIIGGNQCLDYTITILDDTKQAAYDDLSIQKYMAANGLTGQYQKTASGSYYREIQVGTGTDVIGMNSTVGVQYTGTLFNGTIAEQANTTDGSAAYTFTLWDERPAWQDVLPHVKAGSKLSIITPSSQSYGQSTYSGSTVTIPAFSCLRYDINVISVSN</sequence>
<accession>A0A495J0S2</accession>
<dbReference type="InterPro" id="IPR001179">
    <property type="entry name" value="PPIase_FKBP_dom"/>
</dbReference>
<keyword evidence="7" id="KW-1185">Reference proteome</keyword>
<keyword evidence="3 4" id="KW-0413">Isomerase</keyword>
<dbReference type="RefSeq" id="WP_121197377.1">
    <property type="nucleotide sequence ID" value="NZ_RBKU01000001.1"/>
</dbReference>
<dbReference type="PROSITE" id="PS51257">
    <property type="entry name" value="PROKAR_LIPOPROTEIN"/>
    <property type="match status" value="1"/>
</dbReference>
<organism evidence="6 7">
    <name type="scientific">Mucilaginibacter gracilis</name>
    <dbReference type="NCBI Taxonomy" id="423350"/>
    <lineage>
        <taxon>Bacteria</taxon>
        <taxon>Pseudomonadati</taxon>
        <taxon>Bacteroidota</taxon>
        <taxon>Sphingobacteriia</taxon>
        <taxon>Sphingobacteriales</taxon>
        <taxon>Sphingobacteriaceae</taxon>
        <taxon>Mucilaginibacter</taxon>
    </lineage>
</organism>
<dbReference type="PROSITE" id="PS50059">
    <property type="entry name" value="FKBP_PPIASE"/>
    <property type="match status" value="1"/>
</dbReference>
<dbReference type="OrthoDB" id="669809at2"/>
<evidence type="ECO:0000259" key="5">
    <source>
        <dbReference type="PROSITE" id="PS50059"/>
    </source>
</evidence>
<comment type="similarity">
    <text evidence="4">Belongs to the FKBP-type PPIase family.</text>
</comment>
<dbReference type="EC" id="5.2.1.8" evidence="4"/>
<dbReference type="AlphaFoldDB" id="A0A495J0S2"/>
<reference evidence="6 7" key="1">
    <citation type="submission" date="2018-10" db="EMBL/GenBank/DDBJ databases">
        <title>Genomic Encyclopedia of Archaeal and Bacterial Type Strains, Phase II (KMG-II): from individual species to whole genera.</title>
        <authorList>
            <person name="Goeker M."/>
        </authorList>
    </citation>
    <scope>NUCLEOTIDE SEQUENCE [LARGE SCALE GENOMIC DNA]</scope>
    <source>
        <strain evidence="6 7">DSM 18602</strain>
    </source>
</reference>
<evidence type="ECO:0000256" key="2">
    <source>
        <dbReference type="ARBA" id="ARBA00023110"/>
    </source>
</evidence>
<proteinExistence type="inferred from homology"/>
<dbReference type="Pfam" id="PF00254">
    <property type="entry name" value="FKBP_C"/>
    <property type="match status" value="1"/>
</dbReference>
<protein>
    <recommendedName>
        <fullName evidence="4">Peptidyl-prolyl cis-trans isomerase</fullName>
        <ecNumber evidence="4">5.2.1.8</ecNumber>
    </recommendedName>
</protein>
<dbReference type="EMBL" id="RBKU01000001">
    <property type="protein sequence ID" value="RKR81699.1"/>
    <property type="molecule type" value="Genomic_DNA"/>
</dbReference>
<dbReference type="SUPFAM" id="SSF54534">
    <property type="entry name" value="FKBP-like"/>
    <property type="match status" value="2"/>
</dbReference>
<comment type="catalytic activity">
    <reaction evidence="1 3 4">
        <text>[protein]-peptidylproline (omega=180) = [protein]-peptidylproline (omega=0)</text>
        <dbReference type="Rhea" id="RHEA:16237"/>
        <dbReference type="Rhea" id="RHEA-COMP:10747"/>
        <dbReference type="Rhea" id="RHEA-COMP:10748"/>
        <dbReference type="ChEBI" id="CHEBI:83833"/>
        <dbReference type="ChEBI" id="CHEBI:83834"/>
        <dbReference type="EC" id="5.2.1.8"/>
    </reaction>
</comment>
<name>A0A495J0S2_9SPHI</name>